<evidence type="ECO:0000313" key="2">
    <source>
        <dbReference type="Proteomes" id="UP000251047"/>
    </source>
</evidence>
<name>A0A364VE42_9CORY</name>
<gene>
    <name evidence="1" type="ORF">CWC39_00820</name>
</gene>
<accession>A0A364VE42</accession>
<proteinExistence type="predicted"/>
<dbReference type="AlphaFoldDB" id="A0A364VE42"/>
<comment type="caution">
    <text evidence="1">The sequence shown here is derived from an EMBL/GenBank/DDBJ whole genome shotgun (WGS) entry which is preliminary data.</text>
</comment>
<dbReference type="EMBL" id="PHQP01000003">
    <property type="protein sequence ID" value="RAV34913.1"/>
    <property type="molecule type" value="Genomic_DNA"/>
</dbReference>
<dbReference type="Proteomes" id="UP000251047">
    <property type="component" value="Unassembled WGS sequence"/>
</dbReference>
<protein>
    <submittedName>
        <fullName evidence="1">Uncharacterized protein</fullName>
    </submittedName>
</protein>
<evidence type="ECO:0000313" key="1">
    <source>
        <dbReference type="EMBL" id="RAV34913.1"/>
    </source>
</evidence>
<reference evidence="1 2" key="1">
    <citation type="journal article" date="2018" name="Syst. Appl. Microbiol.">
        <title>Corynebacterium heidelbergense sp. nov., isolated from the preen glands of Egyptian geese (Alopochen aegyptiacus).</title>
        <authorList>
            <person name="Braun M.S."/>
            <person name="Wang E."/>
            <person name="Zimmermann S."/>
            <person name="Wink M."/>
        </authorList>
    </citation>
    <scope>NUCLEOTIDE SEQUENCE [LARGE SCALE GENOMIC DNA]</scope>
    <source>
        <strain evidence="1 2">DSM 104638</strain>
    </source>
</reference>
<organism evidence="1 2">
    <name type="scientific">Corynebacterium heidelbergense</name>
    <dbReference type="NCBI Taxonomy" id="2055947"/>
    <lineage>
        <taxon>Bacteria</taxon>
        <taxon>Bacillati</taxon>
        <taxon>Actinomycetota</taxon>
        <taxon>Actinomycetes</taxon>
        <taxon>Mycobacteriales</taxon>
        <taxon>Corynebacteriaceae</taxon>
        <taxon>Corynebacterium</taxon>
    </lineage>
</organism>
<dbReference type="OrthoDB" id="4412428at2"/>
<dbReference type="RefSeq" id="WP_112768629.1">
    <property type="nucleotide sequence ID" value="NZ_CP063191.1"/>
</dbReference>
<sequence length="114" mass="12549">MSWSEGDEFNEGGKALFGSLCRESDSAATRALIVEAARAKDRLDRLHLVVRGDVDSWTRVFRSGDAGELVLKLDTAVSEQRQLATVFRQLLNEIRERQGEDVGDDEPDGLAGLS</sequence>